<dbReference type="EMBL" id="CP089983">
    <property type="protein sequence ID" value="WXB05345.1"/>
    <property type="molecule type" value="Genomic_DNA"/>
</dbReference>
<keyword evidence="1" id="KW-0238">DNA-binding</keyword>
<feature type="domain" description="HTH-type transcriptional regulator AraC-type N-terminal" evidence="2">
    <location>
        <begin position="22"/>
        <end position="195"/>
    </location>
</feature>
<name>A0ABZ2L3K9_9BACT</name>
<evidence type="ECO:0000259" key="2">
    <source>
        <dbReference type="Pfam" id="PF12625"/>
    </source>
</evidence>
<dbReference type="Gene3D" id="1.10.10.60">
    <property type="entry name" value="Homeodomain-like"/>
    <property type="match status" value="1"/>
</dbReference>
<dbReference type="Pfam" id="PF12625">
    <property type="entry name" value="Arabinose_bd"/>
    <property type="match status" value="1"/>
</dbReference>
<sequence>MSFRLTFSRPLLEAMREAGLTDVEELARSVGIDPSMPEHANEEQIDALFSLAIERSPPWYGLLVATHIRSALFDIVGHAANSATLGEALHKLAHYKYEETGDWVVVERGPQQTTIRFNLDGKKHARQRLEFEQAFFVIFARELVGDNLSPVLVVNEFSEPEGECHRYISLFKCPIIFSGRENELVFTNVDWARPLSSASRNFSPSIMEQGGRLDKNWKKLDISSHVQELLRFKPSLTMVHVADRLKVIPRDLQRKLRIKKTSFKFLSEENKIQYACRYLRKGGHDPRKLQRDLGFATIKDFARALEQWSKTEQWSDAAPELRAIRIQVEDYLRKG</sequence>
<dbReference type="RefSeq" id="WP_394834990.1">
    <property type="nucleotide sequence ID" value="NZ_CP089929.1"/>
</dbReference>
<evidence type="ECO:0000313" key="4">
    <source>
        <dbReference type="Proteomes" id="UP001374803"/>
    </source>
</evidence>
<organism evidence="3 4">
    <name type="scientific">Pendulispora rubella</name>
    <dbReference type="NCBI Taxonomy" id="2741070"/>
    <lineage>
        <taxon>Bacteria</taxon>
        <taxon>Pseudomonadati</taxon>
        <taxon>Myxococcota</taxon>
        <taxon>Myxococcia</taxon>
        <taxon>Myxococcales</taxon>
        <taxon>Sorangiineae</taxon>
        <taxon>Pendulisporaceae</taxon>
        <taxon>Pendulispora</taxon>
    </lineage>
</organism>
<accession>A0ABZ2L3K9</accession>
<dbReference type="InterPro" id="IPR032687">
    <property type="entry name" value="AraC-type_N"/>
</dbReference>
<gene>
    <name evidence="3" type="ORF">LVJ94_51670</name>
</gene>
<evidence type="ECO:0000256" key="1">
    <source>
        <dbReference type="ARBA" id="ARBA00023125"/>
    </source>
</evidence>
<keyword evidence="4" id="KW-1185">Reference proteome</keyword>
<dbReference type="PANTHER" id="PTHR47894">
    <property type="entry name" value="HTH-TYPE TRANSCRIPTIONAL REGULATOR GADX"/>
    <property type="match status" value="1"/>
</dbReference>
<dbReference type="PANTHER" id="PTHR47894:SF1">
    <property type="entry name" value="HTH-TYPE TRANSCRIPTIONAL REGULATOR VQSM"/>
    <property type="match status" value="1"/>
</dbReference>
<dbReference type="Proteomes" id="UP001374803">
    <property type="component" value="Chromosome"/>
</dbReference>
<proteinExistence type="predicted"/>
<evidence type="ECO:0000313" key="3">
    <source>
        <dbReference type="EMBL" id="WXB05345.1"/>
    </source>
</evidence>
<reference evidence="3" key="1">
    <citation type="submission" date="2021-12" db="EMBL/GenBank/DDBJ databases">
        <title>Discovery of the Pendulisporaceae a myxobacterial family with distinct sporulation behavior and unique specialized metabolism.</title>
        <authorList>
            <person name="Garcia R."/>
            <person name="Popoff A."/>
            <person name="Bader C.D."/>
            <person name="Loehr J."/>
            <person name="Walesch S."/>
            <person name="Walt C."/>
            <person name="Boldt J."/>
            <person name="Bunk B."/>
            <person name="Haeckl F.J.F.P.J."/>
            <person name="Gunesch A.P."/>
            <person name="Birkelbach J."/>
            <person name="Nuebel U."/>
            <person name="Pietschmann T."/>
            <person name="Bach T."/>
            <person name="Mueller R."/>
        </authorList>
    </citation>
    <scope>NUCLEOTIDE SEQUENCE</scope>
    <source>
        <strain evidence="3">MSr11367</strain>
    </source>
</reference>
<protein>
    <submittedName>
        <fullName evidence="3">AraC family transcriptional regulator</fullName>
    </submittedName>
</protein>